<sequence>MENYIYRRWFRPYRTEITSGQFICKFITPQDLDLNLGLEAAISALTTFHGILCTKVEQRLEESRAWHARRVEGDPVGATRWPVPRHESHLLRPLFRALMAVVCCADYDGEDSTTAGRFPVYLVRTGVDDNLSAPISFDAGLAAHRMKYISDNVIKTTLEAAVDFIMALEARETAVFGIQPDPASVVRVPMDEEGHELTRLPSTQWVSDEKVAEWGWGGLGRHWDEVCCARYEQRAFYSYKIFLFQQQMRREGRELPATVTIDGITTVFRTEKEEKDSVSVD</sequence>
<evidence type="ECO:0000313" key="1">
    <source>
        <dbReference type="EMBL" id="KAK3346370.1"/>
    </source>
</evidence>
<name>A0AAJ0MAN4_9PEZI</name>
<keyword evidence="2" id="KW-1185">Reference proteome</keyword>
<reference evidence="1" key="1">
    <citation type="journal article" date="2023" name="Mol. Phylogenet. Evol.">
        <title>Genome-scale phylogeny and comparative genomics of the fungal order Sordariales.</title>
        <authorList>
            <person name="Hensen N."/>
            <person name="Bonometti L."/>
            <person name="Westerberg I."/>
            <person name="Brannstrom I.O."/>
            <person name="Guillou S."/>
            <person name="Cros-Aarteil S."/>
            <person name="Calhoun S."/>
            <person name="Haridas S."/>
            <person name="Kuo A."/>
            <person name="Mondo S."/>
            <person name="Pangilinan J."/>
            <person name="Riley R."/>
            <person name="LaButti K."/>
            <person name="Andreopoulos B."/>
            <person name="Lipzen A."/>
            <person name="Chen C."/>
            <person name="Yan M."/>
            <person name="Daum C."/>
            <person name="Ng V."/>
            <person name="Clum A."/>
            <person name="Steindorff A."/>
            <person name="Ohm R.A."/>
            <person name="Martin F."/>
            <person name="Silar P."/>
            <person name="Natvig D.O."/>
            <person name="Lalanne C."/>
            <person name="Gautier V."/>
            <person name="Ament-Velasquez S.L."/>
            <person name="Kruys A."/>
            <person name="Hutchinson M.I."/>
            <person name="Powell A.J."/>
            <person name="Barry K."/>
            <person name="Miller A.N."/>
            <person name="Grigoriev I.V."/>
            <person name="Debuchy R."/>
            <person name="Gladieux P."/>
            <person name="Hiltunen Thoren M."/>
            <person name="Johannesson H."/>
        </authorList>
    </citation>
    <scope>NUCLEOTIDE SEQUENCE</scope>
    <source>
        <strain evidence="1">CBS 955.72</strain>
    </source>
</reference>
<accession>A0AAJ0MAN4</accession>
<dbReference type="AlphaFoldDB" id="A0AAJ0MAN4"/>
<protein>
    <submittedName>
        <fullName evidence="1">Uncharacterized protein</fullName>
    </submittedName>
</protein>
<reference evidence="1" key="2">
    <citation type="submission" date="2023-06" db="EMBL/GenBank/DDBJ databases">
        <authorList>
            <consortium name="Lawrence Berkeley National Laboratory"/>
            <person name="Haridas S."/>
            <person name="Hensen N."/>
            <person name="Bonometti L."/>
            <person name="Westerberg I."/>
            <person name="Brannstrom I.O."/>
            <person name="Guillou S."/>
            <person name="Cros-Aarteil S."/>
            <person name="Calhoun S."/>
            <person name="Kuo A."/>
            <person name="Mondo S."/>
            <person name="Pangilinan J."/>
            <person name="Riley R."/>
            <person name="Labutti K."/>
            <person name="Andreopoulos B."/>
            <person name="Lipzen A."/>
            <person name="Chen C."/>
            <person name="Yanf M."/>
            <person name="Daum C."/>
            <person name="Ng V."/>
            <person name="Clum A."/>
            <person name="Steindorff A."/>
            <person name="Ohm R."/>
            <person name="Martin F."/>
            <person name="Silar P."/>
            <person name="Natvig D."/>
            <person name="Lalanne C."/>
            <person name="Gautier V."/>
            <person name="Ament-Velasquez S.L."/>
            <person name="Kruys A."/>
            <person name="Hutchinson M.I."/>
            <person name="Powell A.J."/>
            <person name="Barry K."/>
            <person name="Miller A.N."/>
            <person name="Grigoriev I.V."/>
            <person name="Debuchy R."/>
            <person name="Gladieux P."/>
            <person name="Thoren M.H."/>
            <person name="Johannesson H."/>
        </authorList>
    </citation>
    <scope>NUCLEOTIDE SEQUENCE</scope>
    <source>
        <strain evidence="1">CBS 955.72</strain>
    </source>
</reference>
<evidence type="ECO:0000313" key="2">
    <source>
        <dbReference type="Proteomes" id="UP001275084"/>
    </source>
</evidence>
<gene>
    <name evidence="1" type="ORF">B0T25DRAFT_460431</name>
</gene>
<comment type="caution">
    <text evidence="1">The sequence shown here is derived from an EMBL/GenBank/DDBJ whole genome shotgun (WGS) entry which is preliminary data.</text>
</comment>
<dbReference type="EMBL" id="JAUIQD010000006">
    <property type="protein sequence ID" value="KAK3346370.1"/>
    <property type="molecule type" value="Genomic_DNA"/>
</dbReference>
<dbReference type="Proteomes" id="UP001275084">
    <property type="component" value="Unassembled WGS sequence"/>
</dbReference>
<proteinExistence type="predicted"/>
<organism evidence="1 2">
    <name type="scientific">Lasiosphaeria hispida</name>
    <dbReference type="NCBI Taxonomy" id="260671"/>
    <lineage>
        <taxon>Eukaryota</taxon>
        <taxon>Fungi</taxon>
        <taxon>Dikarya</taxon>
        <taxon>Ascomycota</taxon>
        <taxon>Pezizomycotina</taxon>
        <taxon>Sordariomycetes</taxon>
        <taxon>Sordariomycetidae</taxon>
        <taxon>Sordariales</taxon>
        <taxon>Lasiosphaeriaceae</taxon>
        <taxon>Lasiosphaeria</taxon>
    </lineage>
</organism>